<reference evidence="2 3" key="1">
    <citation type="submission" date="2019-02" db="EMBL/GenBank/DDBJ databases">
        <title>Deep-cultivation of Planctomycetes and their phenomic and genomic characterization uncovers novel biology.</title>
        <authorList>
            <person name="Wiegand S."/>
            <person name="Jogler M."/>
            <person name="Boedeker C."/>
            <person name="Pinto D."/>
            <person name="Vollmers J."/>
            <person name="Rivas-Marin E."/>
            <person name="Kohn T."/>
            <person name="Peeters S.H."/>
            <person name="Heuer A."/>
            <person name="Rast P."/>
            <person name="Oberbeckmann S."/>
            <person name="Bunk B."/>
            <person name="Jeske O."/>
            <person name="Meyerdierks A."/>
            <person name="Storesund J.E."/>
            <person name="Kallscheuer N."/>
            <person name="Luecker S."/>
            <person name="Lage O.M."/>
            <person name="Pohl T."/>
            <person name="Merkel B.J."/>
            <person name="Hornburger P."/>
            <person name="Mueller R.-W."/>
            <person name="Bruemmer F."/>
            <person name="Labrenz M."/>
            <person name="Spormann A.M."/>
            <person name="Op den Camp H."/>
            <person name="Overmann J."/>
            <person name="Amann R."/>
            <person name="Jetten M.S.M."/>
            <person name="Mascher T."/>
            <person name="Medema M.H."/>
            <person name="Devos D.P."/>
            <person name="Kaster A.-K."/>
            <person name="Ovreas L."/>
            <person name="Rohde M."/>
            <person name="Galperin M.Y."/>
            <person name="Jogler C."/>
        </authorList>
    </citation>
    <scope>NUCLEOTIDE SEQUENCE [LARGE SCALE GENOMIC DNA]</scope>
    <source>
        <strain evidence="2 3">Pla133</strain>
    </source>
</reference>
<dbReference type="AlphaFoldDB" id="A0A518BI27"/>
<gene>
    <name evidence="2" type="ORF">Pla133_17070</name>
</gene>
<evidence type="ECO:0000313" key="2">
    <source>
        <dbReference type="EMBL" id="QDU66631.1"/>
    </source>
</evidence>
<sequence precursor="true">MIRVPVLLLLAALVSAAVARDGRQDSLDVDVVVLTTDTREEGREPVPGRRVSLSFADEPLAVLVTDEQGVARTRVSIPEHRIGPDSVLRAMVDEPGWQARPRFGQLRAGQRRLVTLRVVALPGVTLQGRVTDADGLPVEGVQVTAVGKAGSLDLGPSAVATAPSRATGGFRLHLAGHRGLELVGYSARLGLAGPVTIAPGASGADLRFGERRPIAGLLTDALGEPLVGLTLVALPAEVPQDLAWLIESGRALDPQREAGLLYGYPLAVTDRDGAFELLAPASDAVQLFTSNPLLGSRLLTDTPLAIDADSFDASLNFCPASIRPVDGQGNWQPTRVDSARPESLDLDASYSLLRIERVASSERTPIGAVEQPDGSVTALLPLGEELVVSFLNADRSVAFARIPAGIEPSLPLELDVPLIAPTGTGTLDLGLAEDVAVPGQVRFRIRHAPSQRIVQEGTFAPRSGTRLELPDASYDVELSPEGFGGGDNWSPSRTHGLWRRLEFEVVTSEITTVRADLPPAGELALGVTLAPIDPGYLTPAGGAQDGHGWFARDLHGHVVLTPLGSSASPLTLELDVARVRLEPEQLTALVAQYESLADALSAEELHELFDWGAALHPQRVTLPPGKYALRVRVPRHLGFTGTVEIRAGEATALRVDLEQNPDPLRDLARF</sequence>
<keyword evidence="1" id="KW-0732">Signal</keyword>
<name>A0A518BI27_9BACT</name>
<evidence type="ECO:0008006" key="4">
    <source>
        <dbReference type="Google" id="ProtNLM"/>
    </source>
</evidence>
<dbReference type="KEGG" id="pbap:Pla133_17070"/>
<accession>A0A518BI27</accession>
<keyword evidence="3" id="KW-1185">Reference proteome</keyword>
<dbReference type="EMBL" id="CP036287">
    <property type="protein sequence ID" value="QDU66631.1"/>
    <property type="molecule type" value="Genomic_DNA"/>
</dbReference>
<proteinExistence type="predicted"/>
<organism evidence="2 3">
    <name type="scientific">Engelhardtia mirabilis</name>
    <dbReference type="NCBI Taxonomy" id="2528011"/>
    <lineage>
        <taxon>Bacteria</taxon>
        <taxon>Pseudomonadati</taxon>
        <taxon>Planctomycetota</taxon>
        <taxon>Planctomycetia</taxon>
        <taxon>Planctomycetia incertae sedis</taxon>
        <taxon>Engelhardtia</taxon>
    </lineage>
</organism>
<dbReference type="Proteomes" id="UP000316921">
    <property type="component" value="Chromosome"/>
</dbReference>
<feature type="signal peptide" evidence="1">
    <location>
        <begin position="1"/>
        <end position="19"/>
    </location>
</feature>
<evidence type="ECO:0000313" key="3">
    <source>
        <dbReference type="Proteomes" id="UP000316921"/>
    </source>
</evidence>
<protein>
    <recommendedName>
        <fullName evidence="4">Nickel uptake substrate-specific transmembrane region</fullName>
    </recommendedName>
</protein>
<evidence type="ECO:0000256" key="1">
    <source>
        <dbReference type="SAM" id="SignalP"/>
    </source>
</evidence>
<dbReference type="RefSeq" id="WP_145064449.1">
    <property type="nucleotide sequence ID" value="NZ_CP036287.1"/>
</dbReference>
<feature type="chain" id="PRO_5021726685" description="Nickel uptake substrate-specific transmembrane region" evidence="1">
    <location>
        <begin position="20"/>
        <end position="670"/>
    </location>
</feature>